<evidence type="ECO:0000313" key="1">
    <source>
        <dbReference type="EMBL" id="XDQ43229.1"/>
    </source>
</evidence>
<dbReference type="GO" id="GO:0008168">
    <property type="term" value="F:methyltransferase activity"/>
    <property type="evidence" value="ECO:0007669"/>
    <property type="project" value="UniProtKB-KW"/>
</dbReference>
<organism evidence="1">
    <name type="scientific">Streptomyces sp. R39</name>
    <dbReference type="NCBI Taxonomy" id="3238631"/>
    <lineage>
        <taxon>Bacteria</taxon>
        <taxon>Bacillati</taxon>
        <taxon>Actinomycetota</taxon>
        <taxon>Actinomycetes</taxon>
        <taxon>Kitasatosporales</taxon>
        <taxon>Streptomycetaceae</taxon>
        <taxon>Streptomyces</taxon>
    </lineage>
</organism>
<name>A0AB39QLI3_9ACTN</name>
<dbReference type="EMBL" id="CP163441">
    <property type="protein sequence ID" value="XDQ43229.1"/>
    <property type="molecule type" value="Genomic_DNA"/>
</dbReference>
<reference evidence="1" key="1">
    <citation type="submission" date="2024-07" db="EMBL/GenBank/DDBJ databases">
        <authorList>
            <person name="Yu S.T."/>
        </authorList>
    </citation>
    <scope>NUCLEOTIDE SEQUENCE</scope>
    <source>
        <strain evidence="1">R39</strain>
    </source>
</reference>
<sequence length="429" mass="45692">MTITTPAASTTGTDVPTVLINARRELDTIALRLPSAPMAVAATLRSLEALALRLVTTTHPLADSIGGEKQAELRSLIDRIEDRAGSKPRPDLAYEHLLVLLRQTQELLRWLEQTHGIEPRRIQAASANRRRAARHAAQPARENRSAPVLHTIGPSTPLTALGGPVTLRQLTAKPSSARVQDCLRRGKDHYRVDSELTERLLAVAPFLRDAVAINDAFALRAVALLAGRLGITQFIDLGCGLPTSPPLYETAAAVLPRGSRIAVAYVDHDPIVMAHAATLLTAPRPHRTAHVRADLAQPGSILTDPDLLGALDLSRPVAVLAHNVLHELPDHLAYPAISALTGRLAPGSALSITHPTATLHPGPMNEVGDLYTESISPVALRGPREVGRFFDGWHLLAPGLAETAHWHGVPSPGCPSGASAAFAAIALKP</sequence>
<dbReference type="Pfam" id="PF04672">
    <property type="entry name" value="Methyltransf_19"/>
    <property type="match status" value="1"/>
</dbReference>
<dbReference type="GO" id="GO:0032259">
    <property type="term" value="P:methylation"/>
    <property type="evidence" value="ECO:0007669"/>
    <property type="project" value="UniProtKB-KW"/>
</dbReference>
<dbReference type="Gene3D" id="3.40.50.150">
    <property type="entry name" value="Vaccinia Virus protein VP39"/>
    <property type="match status" value="1"/>
</dbReference>
<keyword evidence="1" id="KW-0489">Methyltransferase</keyword>
<dbReference type="InterPro" id="IPR029063">
    <property type="entry name" value="SAM-dependent_MTases_sf"/>
</dbReference>
<dbReference type="InterPro" id="IPR006764">
    <property type="entry name" value="SAM_dep_MeTrfase_SAV2177_type"/>
</dbReference>
<protein>
    <submittedName>
        <fullName evidence="1">SAM-dependent methyltransferase</fullName>
        <ecNumber evidence="1">2.1.1.-</ecNumber>
    </submittedName>
</protein>
<accession>A0AB39QLI3</accession>
<dbReference type="AlphaFoldDB" id="A0AB39QLI3"/>
<keyword evidence="1" id="KW-0808">Transferase</keyword>
<dbReference type="EC" id="2.1.1.-" evidence="1"/>
<gene>
    <name evidence="1" type="ORF">AB5J52_13715</name>
</gene>
<dbReference type="RefSeq" id="WP_369222401.1">
    <property type="nucleotide sequence ID" value="NZ_CP163441.1"/>
</dbReference>
<dbReference type="SUPFAM" id="SSF53335">
    <property type="entry name" value="S-adenosyl-L-methionine-dependent methyltransferases"/>
    <property type="match status" value="1"/>
</dbReference>
<proteinExistence type="predicted"/>